<dbReference type="AlphaFoldDB" id="A0A328C276"/>
<dbReference type="OrthoDB" id="5525077at2"/>
<dbReference type="EMBL" id="QHKO01000008">
    <property type="protein sequence ID" value="RAL20752.1"/>
    <property type="molecule type" value="Genomic_DNA"/>
</dbReference>
<evidence type="ECO:0000313" key="1">
    <source>
        <dbReference type="EMBL" id="RAL20752.1"/>
    </source>
</evidence>
<proteinExistence type="predicted"/>
<evidence type="ECO:0000313" key="2">
    <source>
        <dbReference type="Proteomes" id="UP000249169"/>
    </source>
</evidence>
<dbReference type="RefSeq" id="WP_111730844.1">
    <property type="nucleotide sequence ID" value="NZ_QHKO01000008.1"/>
</dbReference>
<comment type="caution">
    <text evidence="1">The sequence shown here is derived from an EMBL/GenBank/DDBJ whole genome shotgun (WGS) entry which is preliminary data.</text>
</comment>
<name>A0A328C276_9DELT</name>
<accession>A0A328C276</accession>
<keyword evidence="2" id="KW-1185">Reference proteome</keyword>
<dbReference type="Proteomes" id="UP000249169">
    <property type="component" value="Unassembled WGS sequence"/>
</dbReference>
<organism evidence="1 2">
    <name type="scientific">Lujinxingia litoralis</name>
    <dbReference type="NCBI Taxonomy" id="2211119"/>
    <lineage>
        <taxon>Bacteria</taxon>
        <taxon>Deltaproteobacteria</taxon>
        <taxon>Bradymonadales</taxon>
        <taxon>Lujinxingiaceae</taxon>
        <taxon>Lujinxingia</taxon>
    </lineage>
</organism>
<protein>
    <submittedName>
        <fullName evidence="1">Uncharacterized protein</fullName>
    </submittedName>
</protein>
<sequence length="81" mass="8819">MMNTMCQAAVWRWVGVVALCAGLSGCVTPGMRQVEAVDSSATKVTFLYSQHSGEESDRGVIECDLEGDQLSNCQILDVEYQ</sequence>
<reference evidence="1 2" key="1">
    <citation type="submission" date="2018-05" db="EMBL/GenBank/DDBJ databases">
        <title>Lujinxingia marina gen. nov. sp. nov., a new facultative anaerobic member of the class Deltaproteobacteria, and proposal of Lujinxingaceae fam. nov.</title>
        <authorList>
            <person name="Li C.-M."/>
        </authorList>
    </citation>
    <scope>NUCLEOTIDE SEQUENCE [LARGE SCALE GENOMIC DNA]</scope>
    <source>
        <strain evidence="1 2">B210</strain>
    </source>
</reference>
<gene>
    <name evidence="1" type="ORF">DL240_15660</name>
</gene>